<comment type="caution">
    <text evidence="2">The sequence shown here is derived from an EMBL/GenBank/DDBJ whole genome shotgun (WGS) entry which is preliminary data.</text>
</comment>
<proteinExistence type="predicted"/>
<dbReference type="Proteomes" id="UP000265540">
    <property type="component" value="Unassembled WGS sequence"/>
</dbReference>
<sequence>MQLLPLDLAAFLSKYLYLIITFVMIQGSLTFVLLFLFIDKITSSRKVKTQELLAKQDAYEESLRILNDSKAQSSKLILAAQEQSAKIIQGTNFLNDSFKEKFAEELKSLVDRQESVFKNVADELSKQYQQAFEQEKITTLSELTKVSDTLRSDMLTKVDEFKSVLEKNTVEAETELKGRIQQDYDELSKRMKEYETIKIQKIDEKIFLILTQVTKDILGSALTINEQEELVFKVLSDAKVRQGI</sequence>
<evidence type="ECO:0000313" key="2">
    <source>
        <dbReference type="EMBL" id="RJR27999.1"/>
    </source>
</evidence>
<keyword evidence="1" id="KW-0812">Transmembrane</keyword>
<gene>
    <name evidence="2" type="ORF">C4561_00645</name>
</gene>
<organism evidence="2 3">
    <name type="scientific">candidate division WWE3 bacterium</name>
    <dbReference type="NCBI Taxonomy" id="2053526"/>
    <lineage>
        <taxon>Bacteria</taxon>
        <taxon>Katanobacteria</taxon>
    </lineage>
</organism>
<accession>A0A3A4ZFU1</accession>
<protein>
    <submittedName>
        <fullName evidence="2">Uncharacterized protein</fullName>
    </submittedName>
</protein>
<keyword evidence="1" id="KW-1133">Transmembrane helix</keyword>
<feature type="transmembrane region" description="Helical" evidence="1">
    <location>
        <begin position="15"/>
        <end position="38"/>
    </location>
</feature>
<reference evidence="2 3" key="1">
    <citation type="journal article" date="2017" name="ISME J.">
        <title>Energy and carbon metabolisms in a deep terrestrial subsurface fluid microbial community.</title>
        <authorList>
            <person name="Momper L."/>
            <person name="Jungbluth S.P."/>
            <person name="Lee M.D."/>
            <person name="Amend J.P."/>
        </authorList>
    </citation>
    <scope>NUCLEOTIDE SEQUENCE [LARGE SCALE GENOMIC DNA]</scope>
    <source>
        <strain evidence="2">SURF_46</strain>
    </source>
</reference>
<keyword evidence="1" id="KW-0472">Membrane</keyword>
<dbReference type="EMBL" id="QZJF01000005">
    <property type="protein sequence ID" value="RJR27999.1"/>
    <property type="molecule type" value="Genomic_DNA"/>
</dbReference>
<evidence type="ECO:0000256" key="1">
    <source>
        <dbReference type="SAM" id="Phobius"/>
    </source>
</evidence>
<name>A0A3A4ZFU1_UNCKA</name>
<evidence type="ECO:0000313" key="3">
    <source>
        <dbReference type="Proteomes" id="UP000265540"/>
    </source>
</evidence>
<dbReference type="AlphaFoldDB" id="A0A3A4ZFU1"/>